<dbReference type="Proteomes" id="UP001055811">
    <property type="component" value="Linkage Group LG08"/>
</dbReference>
<sequence>MILLYPNKSGKSYKILKIRNPQAFKFEDTSIVSYFSYPVSSSTTVYIRTFSIVSISLLSMHRLSDFFILIARLSSFAQLKPHLRIHPKILQFDINSYQ</sequence>
<comment type="caution">
    <text evidence="1">The sequence shown here is derived from an EMBL/GenBank/DDBJ whole genome shotgun (WGS) entry which is preliminary data.</text>
</comment>
<gene>
    <name evidence="1" type="ORF">L2E82_45277</name>
</gene>
<protein>
    <submittedName>
        <fullName evidence="1">Uncharacterized protein</fullName>
    </submittedName>
</protein>
<evidence type="ECO:0000313" key="1">
    <source>
        <dbReference type="EMBL" id="KAI3700640.1"/>
    </source>
</evidence>
<evidence type="ECO:0000313" key="2">
    <source>
        <dbReference type="Proteomes" id="UP001055811"/>
    </source>
</evidence>
<reference evidence="2" key="1">
    <citation type="journal article" date="2022" name="Mol. Ecol. Resour.">
        <title>The genomes of chicory, endive, great burdock and yacon provide insights into Asteraceae palaeo-polyploidization history and plant inulin production.</title>
        <authorList>
            <person name="Fan W."/>
            <person name="Wang S."/>
            <person name="Wang H."/>
            <person name="Wang A."/>
            <person name="Jiang F."/>
            <person name="Liu H."/>
            <person name="Zhao H."/>
            <person name="Xu D."/>
            <person name="Zhang Y."/>
        </authorList>
    </citation>
    <scope>NUCLEOTIDE SEQUENCE [LARGE SCALE GENOMIC DNA]</scope>
    <source>
        <strain evidence="2">cv. Punajuju</strain>
    </source>
</reference>
<dbReference type="EMBL" id="CM042016">
    <property type="protein sequence ID" value="KAI3700640.1"/>
    <property type="molecule type" value="Genomic_DNA"/>
</dbReference>
<keyword evidence="2" id="KW-1185">Reference proteome</keyword>
<accession>A0ACB8ZSJ3</accession>
<proteinExistence type="predicted"/>
<organism evidence="1 2">
    <name type="scientific">Cichorium intybus</name>
    <name type="common">Chicory</name>
    <dbReference type="NCBI Taxonomy" id="13427"/>
    <lineage>
        <taxon>Eukaryota</taxon>
        <taxon>Viridiplantae</taxon>
        <taxon>Streptophyta</taxon>
        <taxon>Embryophyta</taxon>
        <taxon>Tracheophyta</taxon>
        <taxon>Spermatophyta</taxon>
        <taxon>Magnoliopsida</taxon>
        <taxon>eudicotyledons</taxon>
        <taxon>Gunneridae</taxon>
        <taxon>Pentapetalae</taxon>
        <taxon>asterids</taxon>
        <taxon>campanulids</taxon>
        <taxon>Asterales</taxon>
        <taxon>Asteraceae</taxon>
        <taxon>Cichorioideae</taxon>
        <taxon>Cichorieae</taxon>
        <taxon>Cichoriinae</taxon>
        <taxon>Cichorium</taxon>
    </lineage>
</organism>
<reference evidence="1 2" key="2">
    <citation type="journal article" date="2022" name="Mol. Ecol. Resour.">
        <title>The genomes of chicory, endive, great burdock and yacon provide insights into Asteraceae paleo-polyploidization history and plant inulin production.</title>
        <authorList>
            <person name="Fan W."/>
            <person name="Wang S."/>
            <person name="Wang H."/>
            <person name="Wang A."/>
            <person name="Jiang F."/>
            <person name="Liu H."/>
            <person name="Zhao H."/>
            <person name="Xu D."/>
            <person name="Zhang Y."/>
        </authorList>
    </citation>
    <scope>NUCLEOTIDE SEQUENCE [LARGE SCALE GENOMIC DNA]</scope>
    <source>
        <strain evidence="2">cv. Punajuju</strain>
        <tissue evidence="1">Leaves</tissue>
    </source>
</reference>
<name>A0ACB8ZSJ3_CICIN</name>